<keyword evidence="3" id="KW-1185">Reference proteome</keyword>
<feature type="compositionally biased region" description="Basic and acidic residues" evidence="1">
    <location>
        <begin position="35"/>
        <end position="50"/>
    </location>
</feature>
<proteinExistence type="predicted"/>
<protein>
    <submittedName>
        <fullName evidence="2">Uncharacterized protein</fullName>
    </submittedName>
</protein>
<gene>
    <name evidence="2" type="ORF">BDK51DRAFT_42740</name>
</gene>
<feature type="region of interest" description="Disordered" evidence="1">
    <location>
        <begin position="1"/>
        <end position="60"/>
    </location>
</feature>
<name>A0A4P9WAJ3_9FUNG</name>
<dbReference type="Proteomes" id="UP000269721">
    <property type="component" value="Unassembled WGS sequence"/>
</dbReference>
<reference evidence="3" key="1">
    <citation type="journal article" date="2018" name="Nat. Microbiol.">
        <title>Leveraging single-cell genomics to expand the fungal tree of life.</title>
        <authorList>
            <person name="Ahrendt S.R."/>
            <person name="Quandt C.A."/>
            <person name="Ciobanu D."/>
            <person name="Clum A."/>
            <person name="Salamov A."/>
            <person name="Andreopoulos B."/>
            <person name="Cheng J.F."/>
            <person name="Woyke T."/>
            <person name="Pelin A."/>
            <person name="Henrissat B."/>
            <person name="Reynolds N.K."/>
            <person name="Benny G.L."/>
            <person name="Smith M.E."/>
            <person name="James T.Y."/>
            <person name="Grigoriev I.V."/>
        </authorList>
    </citation>
    <scope>NUCLEOTIDE SEQUENCE [LARGE SCALE GENOMIC DNA]</scope>
</reference>
<accession>A0A4P9WAJ3</accession>
<evidence type="ECO:0000313" key="2">
    <source>
        <dbReference type="EMBL" id="RKO88533.1"/>
    </source>
</evidence>
<evidence type="ECO:0000256" key="1">
    <source>
        <dbReference type="SAM" id="MobiDB-lite"/>
    </source>
</evidence>
<dbReference type="EMBL" id="KZ996653">
    <property type="protein sequence ID" value="RKO88533.1"/>
    <property type="molecule type" value="Genomic_DNA"/>
</dbReference>
<dbReference type="AlphaFoldDB" id="A0A4P9WAJ3"/>
<evidence type="ECO:0000313" key="3">
    <source>
        <dbReference type="Proteomes" id="UP000269721"/>
    </source>
</evidence>
<sequence length="485" mass="52164">MKPMRAPGPRAQRAHDPAAPSVKVIENSPQQRARSGAERAHGDQEPRDSPDPCLDGLGASDPAQGRGRLCPAGAPGCLCADAACVVVVSGGVAGKGRVAGRERVARKRLVARKVLLARKRLLVRATATASHQQPRLFSMSRDRLDVKRLGRGGDISGGDERDGGLELGDALIALGNLGTRFGEEKSQVRQVRDDPGRKCRDPAATVLLSVVRLVGRAASNYPVSQAWSRVDRDAGRDDGNVGVLGRFVGRRGNLVLCDGKCSTASKWCMRERDATRHYSTTLLSPTSFCKTLTVRAEISKTAGLGERCGRSEVLAVDDRGDACAPIHSKGAETPKVPYLAGGCPLYGLREWWCMVQGVAYVQATGAGRGEERESAPRLNHSSPFSTSFGMALPQRNLLAWPTLPRTSCPRSPVLLRFASEMLSRVGRVVVGEDTDIANEIPKNASAPCLSFSLPTFTSPVFGTDIVCHKYIFRFYKPPPNVTYLT</sequence>
<organism evidence="2 3">
    <name type="scientific">Blyttiomyces helicus</name>
    <dbReference type="NCBI Taxonomy" id="388810"/>
    <lineage>
        <taxon>Eukaryota</taxon>
        <taxon>Fungi</taxon>
        <taxon>Fungi incertae sedis</taxon>
        <taxon>Chytridiomycota</taxon>
        <taxon>Chytridiomycota incertae sedis</taxon>
        <taxon>Chytridiomycetes</taxon>
        <taxon>Chytridiomycetes incertae sedis</taxon>
        <taxon>Blyttiomyces</taxon>
    </lineage>
</organism>